<dbReference type="Proteomes" id="UP000774617">
    <property type="component" value="Unassembled WGS sequence"/>
</dbReference>
<evidence type="ECO:0000313" key="3">
    <source>
        <dbReference type="Proteomes" id="UP000774617"/>
    </source>
</evidence>
<proteinExistence type="predicted"/>
<feature type="chain" id="PRO_5046497578" description="Secreted protein" evidence="1">
    <location>
        <begin position="25"/>
        <end position="127"/>
    </location>
</feature>
<sequence>MSPFPVSLPFLLLLHALLFTPTFSASLAFSWADDVSSRCDILLRHEIIREPLFRPFQHFTRYMCPVSTTPFPHISLLRSESCLSRCLHGLHCSSNTPPFFSGLSQHFLASISQLSRISGSEDPQSAN</sequence>
<name>A0ABQ8GJ86_9PEZI</name>
<reference evidence="2 3" key="1">
    <citation type="journal article" date="2021" name="Nat. Commun.">
        <title>Genetic determinants of endophytism in the Arabidopsis root mycobiome.</title>
        <authorList>
            <person name="Mesny F."/>
            <person name="Miyauchi S."/>
            <person name="Thiergart T."/>
            <person name="Pickel B."/>
            <person name="Atanasova L."/>
            <person name="Karlsson M."/>
            <person name="Huettel B."/>
            <person name="Barry K.W."/>
            <person name="Haridas S."/>
            <person name="Chen C."/>
            <person name="Bauer D."/>
            <person name="Andreopoulos W."/>
            <person name="Pangilinan J."/>
            <person name="LaButti K."/>
            <person name="Riley R."/>
            <person name="Lipzen A."/>
            <person name="Clum A."/>
            <person name="Drula E."/>
            <person name="Henrissat B."/>
            <person name="Kohler A."/>
            <person name="Grigoriev I.V."/>
            <person name="Martin F.M."/>
            <person name="Hacquard S."/>
        </authorList>
    </citation>
    <scope>NUCLEOTIDE SEQUENCE [LARGE SCALE GENOMIC DNA]</scope>
    <source>
        <strain evidence="2 3">MPI-SDFR-AT-0080</strain>
    </source>
</reference>
<evidence type="ECO:0008006" key="4">
    <source>
        <dbReference type="Google" id="ProtNLM"/>
    </source>
</evidence>
<evidence type="ECO:0000313" key="2">
    <source>
        <dbReference type="EMBL" id="KAH7057353.1"/>
    </source>
</evidence>
<keyword evidence="3" id="KW-1185">Reference proteome</keyword>
<organism evidence="2 3">
    <name type="scientific">Macrophomina phaseolina</name>
    <dbReference type="NCBI Taxonomy" id="35725"/>
    <lineage>
        <taxon>Eukaryota</taxon>
        <taxon>Fungi</taxon>
        <taxon>Dikarya</taxon>
        <taxon>Ascomycota</taxon>
        <taxon>Pezizomycotina</taxon>
        <taxon>Dothideomycetes</taxon>
        <taxon>Dothideomycetes incertae sedis</taxon>
        <taxon>Botryosphaeriales</taxon>
        <taxon>Botryosphaeriaceae</taxon>
        <taxon>Macrophomina</taxon>
    </lineage>
</organism>
<dbReference type="EMBL" id="JAGTJR010000007">
    <property type="protein sequence ID" value="KAH7057353.1"/>
    <property type="molecule type" value="Genomic_DNA"/>
</dbReference>
<keyword evidence="1" id="KW-0732">Signal</keyword>
<protein>
    <recommendedName>
        <fullName evidence="4">Secreted protein</fullName>
    </recommendedName>
</protein>
<gene>
    <name evidence="2" type="ORF">B0J12DRAFT_411902</name>
</gene>
<feature type="signal peptide" evidence="1">
    <location>
        <begin position="1"/>
        <end position="24"/>
    </location>
</feature>
<accession>A0ABQ8GJ86</accession>
<comment type="caution">
    <text evidence="2">The sequence shown here is derived from an EMBL/GenBank/DDBJ whole genome shotgun (WGS) entry which is preliminary data.</text>
</comment>
<evidence type="ECO:0000256" key="1">
    <source>
        <dbReference type="SAM" id="SignalP"/>
    </source>
</evidence>